<gene>
    <name evidence="2" type="primary">SPMIP4</name>
</gene>
<sequence>MDVCPDLPRYYNQLEGTDILSNTIISNEIHTPLQVPARITASEDRYQEFKKSNPVPRVPWGKEREYGAMVPMSLPEEYKAKIGPRFYSKGHKHFGFGGDPWPSGIPIRQFYHMTQNKKSNLYENDCLLPKPLNSTAEPLRMGFPVELPYQSHTSRSAMFPSFSPSQDPKAGPAECVQQPFPATTGMYRTTVVKKTGGNPYRHEILKTIDPRKRVLHWPGPSTYYNIPKHVHKTTQIYHPKPSKLLLPNSTVVTMNPLLLLKAGRQRILEQSHWITSYTHDFTGLGSINPFPCIDVHEKEVATLIDSPPKERLQDSAIMEEKFPVHSVPGHDEMLPTKGSPPIGPVAPKDQISETREMIMNGEMPPAPYVFPICQKTKEGEIYQQGFYPKITDTYKNDALYWRQLCFRPRPEVCIKPEEKFYYEDMKPSRLSQYVVWQNPISLSKPSILPERVDLKPAFPPTHLKEPQTSPETSDRGIQEEKEPSPKQPPKAGALQPQTSLLDLQDAFSKTDAHKRLLESIVEYQKDLRDNQHLGMKHNFYNYNSYYFFN</sequence>
<reference evidence="2 3" key="1">
    <citation type="journal article" date="2011" name="Proc. Natl. Acad. Sci. U.S.A.">
        <title>Genetic diversity and population structure of the endangered marsupial Sarcophilus harrisii (Tasmanian devil).</title>
        <authorList>
            <person name="Miller W."/>
            <person name="Hayes V.M."/>
            <person name="Ratan A."/>
            <person name="Petersen D.C."/>
            <person name="Wittekindt N.E."/>
            <person name="Miller J."/>
            <person name="Walenz B."/>
            <person name="Knight J."/>
            <person name="Qi J."/>
            <person name="Zhao F."/>
            <person name="Wang Q."/>
            <person name="Bedoya-Reina O.C."/>
            <person name="Katiyar N."/>
            <person name="Tomsho L.P."/>
            <person name="Kasson L.M."/>
            <person name="Hardie R.A."/>
            <person name="Woodbridge P."/>
            <person name="Tindall E.A."/>
            <person name="Bertelsen M.F."/>
            <person name="Dixon D."/>
            <person name="Pyecroft S."/>
            <person name="Helgen K.M."/>
            <person name="Lesk A.M."/>
            <person name="Pringle T.H."/>
            <person name="Patterson N."/>
            <person name="Zhang Y."/>
            <person name="Kreiss A."/>
            <person name="Woods G.M."/>
            <person name="Jones M.E."/>
            <person name="Schuster S.C."/>
        </authorList>
    </citation>
    <scope>NUCLEOTIDE SEQUENCE [LARGE SCALE GENOMIC DNA]</scope>
</reference>
<evidence type="ECO:0000256" key="1">
    <source>
        <dbReference type="SAM" id="MobiDB-lite"/>
    </source>
</evidence>
<accession>A0A7N4V7Y9</accession>
<keyword evidence="3" id="KW-1185">Reference proteome</keyword>
<dbReference type="PANTHER" id="PTHR31393">
    <property type="entry name" value="C5ORF31"/>
    <property type="match status" value="1"/>
</dbReference>
<dbReference type="Ensembl" id="ENSSHAT00000043705.1">
    <property type="protein sequence ID" value="ENSSHAP00000045251.1"/>
    <property type="gene ID" value="ENSSHAG00000024521.1"/>
</dbReference>
<name>A0A7N4V7Y9_SARHA</name>
<protein>
    <submittedName>
        <fullName evidence="2">Uncharacterized protein</fullName>
    </submittedName>
</protein>
<organism evidence="2 3">
    <name type="scientific">Sarcophilus harrisii</name>
    <name type="common">Tasmanian devil</name>
    <name type="synonym">Sarcophilus laniarius</name>
    <dbReference type="NCBI Taxonomy" id="9305"/>
    <lineage>
        <taxon>Eukaryota</taxon>
        <taxon>Metazoa</taxon>
        <taxon>Chordata</taxon>
        <taxon>Craniata</taxon>
        <taxon>Vertebrata</taxon>
        <taxon>Euteleostomi</taxon>
        <taxon>Mammalia</taxon>
        <taxon>Metatheria</taxon>
        <taxon>Dasyuromorphia</taxon>
        <taxon>Dasyuridae</taxon>
        <taxon>Sarcophilus</taxon>
    </lineage>
</organism>
<dbReference type="GeneTree" id="ENSGT00390000015236"/>
<dbReference type="FunCoup" id="A0A7N4V7Y9">
    <property type="interactions" value="85"/>
</dbReference>
<dbReference type="Proteomes" id="UP000007648">
    <property type="component" value="Unassembled WGS sequence"/>
</dbReference>
<reference evidence="2" key="2">
    <citation type="submission" date="2025-08" db="UniProtKB">
        <authorList>
            <consortium name="Ensembl"/>
        </authorList>
    </citation>
    <scope>IDENTIFICATION</scope>
</reference>
<dbReference type="InParanoid" id="A0A7N4V7Y9"/>
<evidence type="ECO:0000313" key="2">
    <source>
        <dbReference type="Ensembl" id="ENSSHAP00000045251.1"/>
    </source>
</evidence>
<dbReference type="Pfam" id="PF15093">
    <property type="entry name" value="SPMIP4-like"/>
    <property type="match status" value="1"/>
</dbReference>
<proteinExistence type="predicted"/>
<dbReference type="InterPro" id="IPR027886">
    <property type="entry name" value="SPMIP4"/>
</dbReference>
<dbReference type="GO" id="GO:0005813">
    <property type="term" value="C:centrosome"/>
    <property type="evidence" value="ECO:0007669"/>
    <property type="project" value="TreeGrafter"/>
</dbReference>
<evidence type="ECO:0000313" key="3">
    <source>
        <dbReference type="Proteomes" id="UP000007648"/>
    </source>
</evidence>
<dbReference type="AlphaFoldDB" id="A0A7N4V7Y9"/>
<feature type="region of interest" description="Disordered" evidence="1">
    <location>
        <begin position="456"/>
        <end position="494"/>
    </location>
</feature>
<dbReference type="OrthoDB" id="10040207at2759"/>
<feature type="compositionally biased region" description="Basic and acidic residues" evidence="1">
    <location>
        <begin position="472"/>
        <end position="484"/>
    </location>
</feature>
<reference evidence="2" key="3">
    <citation type="submission" date="2025-09" db="UniProtKB">
        <authorList>
            <consortium name="Ensembl"/>
        </authorList>
    </citation>
    <scope>IDENTIFICATION</scope>
</reference>
<dbReference type="KEGG" id="shr:105750813"/>
<dbReference type="PANTHER" id="PTHR31393:SF2">
    <property type="entry name" value="CHROMOSOME 7 OPEN READING FRAME 31"/>
    <property type="match status" value="1"/>
</dbReference>
<dbReference type="CTD" id="136895"/>